<dbReference type="InterPro" id="IPR036291">
    <property type="entry name" value="NAD(P)-bd_dom_sf"/>
</dbReference>
<dbReference type="SUPFAM" id="SSF51735">
    <property type="entry name" value="NAD(P)-binding Rossmann-fold domains"/>
    <property type="match status" value="1"/>
</dbReference>
<reference evidence="2 3" key="1">
    <citation type="journal article" date="2018" name="IMA Fungus">
        <title>IMA Genome-F 9: Draft genome sequence of Annulohypoxylon stygium, Aspergillus mulundensis, Berkeleyomyces basicola (syn. Thielaviopsis basicola), Ceratocystis smalleyi, two Cercospora beticola strains, Coleophoma cylindrospora, Fusarium fracticaudum, Phialophora cf. hyalina, and Morchella septimelata.</title>
        <authorList>
            <person name="Wingfield B.D."/>
            <person name="Bills G.F."/>
            <person name="Dong Y."/>
            <person name="Huang W."/>
            <person name="Nel W.J."/>
            <person name="Swalarsk-Parry B.S."/>
            <person name="Vaghefi N."/>
            <person name="Wilken P.M."/>
            <person name="An Z."/>
            <person name="de Beer Z.W."/>
            <person name="De Vos L."/>
            <person name="Chen L."/>
            <person name="Duong T.A."/>
            <person name="Gao Y."/>
            <person name="Hammerbacher A."/>
            <person name="Kikkert J.R."/>
            <person name="Li Y."/>
            <person name="Li H."/>
            <person name="Li K."/>
            <person name="Li Q."/>
            <person name="Liu X."/>
            <person name="Ma X."/>
            <person name="Naidoo K."/>
            <person name="Pethybridge S.J."/>
            <person name="Sun J."/>
            <person name="Steenkamp E.T."/>
            <person name="van der Nest M.A."/>
            <person name="van Wyk S."/>
            <person name="Wingfield M.J."/>
            <person name="Xiong C."/>
            <person name="Yue Q."/>
            <person name="Zhang X."/>
        </authorList>
    </citation>
    <scope>NUCLEOTIDE SEQUENCE [LARGE SCALE GENOMIC DNA]</scope>
    <source>
        <strain evidence="2 3">BP6252</strain>
    </source>
</reference>
<dbReference type="InterPro" id="IPR002347">
    <property type="entry name" value="SDR_fam"/>
</dbReference>
<dbReference type="PRINTS" id="PR00081">
    <property type="entry name" value="GDHRDH"/>
</dbReference>
<dbReference type="PANTHER" id="PTHR43157">
    <property type="entry name" value="PHOSPHATIDYLINOSITOL-GLYCAN BIOSYNTHESIS CLASS F PROTEIN-RELATED"/>
    <property type="match status" value="1"/>
</dbReference>
<dbReference type="AlphaFoldDB" id="A0A3D8SPP1"/>
<dbReference type="STRING" id="1849047.A0A3D8SPP1"/>
<keyword evidence="3" id="KW-1185">Reference proteome</keyword>
<dbReference type="PANTHER" id="PTHR43157:SF31">
    <property type="entry name" value="PHOSPHATIDYLINOSITOL-GLYCAN BIOSYNTHESIS CLASS F PROTEIN"/>
    <property type="match status" value="1"/>
</dbReference>
<dbReference type="Pfam" id="PF00106">
    <property type="entry name" value="adh_short"/>
    <property type="match status" value="1"/>
</dbReference>
<protein>
    <submittedName>
        <fullName evidence="2">Uncharacterized protein</fullName>
    </submittedName>
</protein>
<gene>
    <name evidence="2" type="ORF">BP6252_00321</name>
</gene>
<dbReference type="OrthoDB" id="542013at2759"/>
<dbReference type="GO" id="GO:0016491">
    <property type="term" value="F:oxidoreductase activity"/>
    <property type="evidence" value="ECO:0007669"/>
    <property type="project" value="UniProtKB-KW"/>
</dbReference>
<dbReference type="Proteomes" id="UP000256645">
    <property type="component" value="Unassembled WGS sequence"/>
</dbReference>
<comment type="caution">
    <text evidence="2">The sequence shown here is derived from an EMBL/GenBank/DDBJ whole genome shotgun (WGS) entry which is preliminary data.</text>
</comment>
<accession>A0A3D8SPP1</accession>
<keyword evidence="1" id="KW-0560">Oxidoreductase</keyword>
<evidence type="ECO:0000256" key="1">
    <source>
        <dbReference type="ARBA" id="ARBA00023002"/>
    </source>
</evidence>
<evidence type="ECO:0000313" key="2">
    <source>
        <dbReference type="EMBL" id="RDW88289.1"/>
    </source>
</evidence>
<dbReference type="Gene3D" id="3.40.50.720">
    <property type="entry name" value="NAD(P)-binding Rossmann-like Domain"/>
    <property type="match status" value="1"/>
</dbReference>
<proteinExistence type="predicted"/>
<evidence type="ECO:0000313" key="3">
    <source>
        <dbReference type="Proteomes" id="UP000256645"/>
    </source>
</evidence>
<name>A0A3D8SPP1_9HELO</name>
<organism evidence="2 3">
    <name type="scientific">Coleophoma cylindrospora</name>
    <dbReference type="NCBI Taxonomy" id="1849047"/>
    <lineage>
        <taxon>Eukaryota</taxon>
        <taxon>Fungi</taxon>
        <taxon>Dikarya</taxon>
        <taxon>Ascomycota</taxon>
        <taxon>Pezizomycotina</taxon>
        <taxon>Leotiomycetes</taxon>
        <taxon>Helotiales</taxon>
        <taxon>Dermateaceae</taxon>
        <taxon>Coleophoma</taxon>
    </lineage>
</organism>
<sequence>MFNLPNGFVSDFLVSQFKALPFPETDFSGQTIIVTGSNVGLGREAARHFVRLNATKVIIACRSIDQGEAAKKDIETSTKGKGTVEVWQVDLSSYESVKQFCAKAQRLSRLDAVVENAGIATPKYQQAEGMELTITVNVISTFLMALLLLPKLREHATKFNAAPRLTIVASDAHEQAKFKERNAESIFKALGDPKSKYQGDRYNLSKLLEILTVRELAPAMDASGKPKVILNTLTPGFCHSELMRHAVFPLNLLGWIGKRLIGRSTEMGSRTLVAAAAAGNESHGKYMTDCVVREPSKFVRSVDGEKAQKKFYKELLGVLESIEPGITRNI</sequence>
<dbReference type="EMBL" id="PDLM01000001">
    <property type="protein sequence ID" value="RDW88289.1"/>
    <property type="molecule type" value="Genomic_DNA"/>
</dbReference>